<name>A0ACC3CGK4_PYRYE</name>
<proteinExistence type="predicted"/>
<comment type="caution">
    <text evidence="1">The sequence shown here is derived from an EMBL/GenBank/DDBJ whole genome shotgun (WGS) entry which is preliminary data.</text>
</comment>
<dbReference type="EMBL" id="CM020620">
    <property type="protein sequence ID" value="KAK1868953.1"/>
    <property type="molecule type" value="Genomic_DNA"/>
</dbReference>
<keyword evidence="2" id="KW-1185">Reference proteome</keyword>
<reference evidence="1" key="1">
    <citation type="submission" date="2019-11" db="EMBL/GenBank/DDBJ databases">
        <title>Nori genome reveals adaptations in red seaweeds to the harsh intertidal environment.</title>
        <authorList>
            <person name="Wang D."/>
            <person name="Mao Y."/>
        </authorList>
    </citation>
    <scope>NUCLEOTIDE SEQUENCE</scope>
    <source>
        <tissue evidence="1">Gametophyte</tissue>
    </source>
</reference>
<sequence length="1028" mass="103059">MRSPRRRVAPTTVAAAAAAAIAAATAAVVWAPAPAAGLDVAAGVPPRLSPLTGSDLIYARFTATLSLPGGARLRYASTRPVADPGLPALAARAPIEGVPGFTPGSVFREWSRLGLDVLPRFAPTDDVAPASSTVAWHGVGGMTANTTDEWSWGQGVAVVGDLDGDGVAELAVSSGQQWPLLNIVSVDPTTGALRSVVKTNLTADYCAPYMASVPLGGGGRAPRTFEQRPFTTCGLGNGRVGGVGYDTGPRFVEVGDVDGDGVPDLVGYQFGMPRIFLHLMAPDGRIRLTRTVDLRRWYSVTSSYSTAGPDIGQVYALGDLDGDGVGGAVAVRAYASPVPRPLPASCFGPDHIPTCDAPEEPDSVMLVVGFDATGAVAYAKPFGMDGVGGFPVDSIPDNVEPNRNWDALGFGAVGLGLGRLPNGNTGLVVGAGGFGVVPSVSRLYLAEVGPDGSVANATTLLVDEFFPPVGPRLVAFLPADVEVTTPWRRRVVEVLPLDERRPAAVGSPLTVLLRTATPNVCRAEGCAVTIPIVESWRVTLDVDRVAPGGGGTRPRPPLPVATPAASAEPTPTPDATPTPPDATPTPPDATPTPPDATTVPTAGVTPTPTPTSTAASAGSTPTPTAAASSAPTPTAVFIPAATAATLPTTVPRATPPPPAGATPASTVGATPLATPGGAPPPPTVGTPLPPPPSPAASATPVPRAAPPTGTPPAVTATPVAAGGTVAPAVVTAAPAAADGTVAPAVVTAAPVAARRTAAPVAGATSPAVAGGTAAPAAVATTPPAVDATVAPPTASATVTPAGTSVAVPPSPSPQRRRPGGRQPPAGGGPSAPPPPHGAAAGAPPPGRCGRQWDQCGGALFRGARCCCGGLVCRRAHRWYSQCVAPAAVPPSLPPYAVCAGRDGVPVAGRPCSPAYTCAPSAPGYYQCRPAHPPPVRRASSSPPPPCAAQWAQCGGARHRGARCCRPGLVCERQSAWYSQCVAAPPPAGALAPWATCRDARGWRGACGPAYACVRGGKQYWQCRPKHAY</sequence>
<organism evidence="1 2">
    <name type="scientific">Pyropia yezoensis</name>
    <name type="common">Susabi-nori</name>
    <name type="synonym">Porphyra yezoensis</name>
    <dbReference type="NCBI Taxonomy" id="2788"/>
    <lineage>
        <taxon>Eukaryota</taxon>
        <taxon>Rhodophyta</taxon>
        <taxon>Bangiophyceae</taxon>
        <taxon>Bangiales</taxon>
        <taxon>Bangiaceae</taxon>
        <taxon>Pyropia</taxon>
    </lineage>
</organism>
<dbReference type="Proteomes" id="UP000798662">
    <property type="component" value="Chromosome 3"/>
</dbReference>
<gene>
    <name evidence="1" type="ORF">I4F81_011435</name>
</gene>
<evidence type="ECO:0000313" key="1">
    <source>
        <dbReference type="EMBL" id="KAK1868953.1"/>
    </source>
</evidence>
<protein>
    <submittedName>
        <fullName evidence="1">Uncharacterized protein</fullName>
    </submittedName>
</protein>
<evidence type="ECO:0000313" key="2">
    <source>
        <dbReference type="Proteomes" id="UP000798662"/>
    </source>
</evidence>
<accession>A0ACC3CGK4</accession>